<dbReference type="InParanoid" id="K5VMF3"/>
<feature type="compositionally biased region" description="Basic and acidic residues" evidence="1">
    <location>
        <begin position="320"/>
        <end position="332"/>
    </location>
</feature>
<dbReference type="EMBL" id="JH930475">
    <property type="protein sequence ID" value="EKM52648.1"/>
    <property type="molecule type" value="Genomic_DNA"/>
</dbReference>
<dbReference type="Proteomes" id="UP000008370">
    <property type="component" value="Unassembled WGS sequence"/>
</dbReference>
<dbReference type="KEGG" id="pco:PHACADRAFT_261223"/>
<feature type="region of interest" description="Disordered" evidence="1">
    <location>
        <begin position="102"/>
        <end position="180"/>
    </location>
</feature>
<protein>
    <submittedName>
        <fullName evidence="2">Uncharacterized protein</fullName>
    </submittedName>
</protein>
<evidence type="ECO:0000313" key="3">
    <source>
        <dbReference type="Proteomes" id="UP000008370"/>
    </source>
</evidence>
<organism evidence="2 3">
    <name type="scientific">Phanerochaete carnosa (strain HHB-10118-sp)</name>
    <name type="common">White-rot fungus</name>
    <name type="synonym">Peniophora carnosa</name>
    <dbReference type="NCBI Taxonomy" id="650164"/>
    <lineage>
        <taxon>Eukaryota</taxon>
        <taxon>Fungi</taxon>
        <taxon>Dikarya</taxon>
        <taxon>Basidiomycota</taxon>
        <taxon>Agaricomycotina</taxon>
        <taxon>Agaricomycetes</taxon>
        <taxon>Polyporales</taxon>
        <taxon>Phanerochaetaceae</taxon>
        <taxon>Phanerochaete</taxon>
    </lineage>
</organism>
<dbReference type="AlphaFoldDB" id="K5VMF3"/>
<feature type="compositionally biased region" description="Basic and acidic residues" evidence="1">
    <location>
        <begin position="400"/>
        <end position="411"/>
    </location>
</feature>
<feature type="region of interest" description="Disordered" evidence="1">
    <location>
        <begin position="48"/>
        <end position="90"/>
    </location>
</feature>
<keyword evidence="3" id="KW-1185">Reference proteome</keyword>
<evidence type="ECO:0000313" key="2">
    <source>
        <dbReference type="EMBL" id="EKM52648.1"/>
    </source>
</evidence>
<sequence length="411" mass="44162">MDDLAQSSKLLIARLPNMGLGRDMPTNAVLRRVMVHMATIADFQDSDRHPAAEEPNLHGPPAPASRGSTPRLEPSQKSLSRSGTEVGLLGPLSEPLAGCVLLPGSDFRKSTRNSTRGSPEAEDQDDEAKEDASAADGENGNWWTSEDDGASIRSSEISCPPCAQPPQPWVPPPPSLPIDEERQRRHDVAVRTMLEPDMLEMFCAITLILERRPGFCMPRYDDVLPLLGQIWRAAAPRQTRYDVSVPYAGEPAHLSPLPEPELPSASSIASQASWDALRVPTPNSTPPRTGLSGVRRDGSNVELLMPSPPSSPRAGLSSVSRDDRSTTVRPLDEGTSVLMAPGTGDHESEGVSVMRAGDSPVEPSTRPGKRRHGSENGDGDGDEPVVGRRKKKKTAGPSPKVDKGKGRAYND</sequence>
<dbReference type="RefSeq" id="XP_007398989.1">
    <property type="nucleotide sequence ID" value="XM_007398927.1"/>
</dbReference>
<reference evidence="2 3" key="1">
    <citation type="journal article" date="2012" name="BMC Genomics">
        <title>Comparative genomics of the white-rot fungi, Phanerochaete carnosa and P. chrysosporium, to elucidate the genetic basis of the distinct wood types they colonize.</title>
        <authorList>
            <person name="Suzuki H."/>
            <person name="MacDonald J."/>
            <person name="Syed K."/>
            <person name="Salamov A."/>
            <person name="Hori C."/>
            <person name="Aerts A."/>
            <person name="Henrissat B."/>
            <person name="Wiebenga A."/>
            <person name="vanKuyk P.A."/>
            <person name="Barry K."/>
            <person name="Lindquist E."/>
            <person name="LaButti K."/>
            <person name="Lapidus A."/>
            <person name="Lucas S."/>
            <person name="Coutinho P."/>
            <person name="Gong Y."/>
            <person name="Samejima M."/>
            <person name="Mahadevan R."/>
            <person name="Abou-Zaid M."/>
            <person name="de Vries R.P."/>
            <person name="Igarashi K."/>
            <person name="Yadav J.S."/>
            <person name="Grigoriev I.V."/>
            <person name="Master E.R."/>
        </authorList>
    </citation>
    <scope>NUCLEOTIDE SEQUENCE [LARGE SCALE GENOMIC DNA]</scope>
    <source>
        <strain evidence="2 3">HHB-10118-sp</strain>
    </source>
</reference>
<gene>
    <name evidence="2" type="ORF">PHACADRAFT_261223</name>
</gene>
<accession>K5VMF3</accession>
<proteinExistence type="predicted"/>
<dbReference type="HOGENOM" id="CLU_669221_0_0_1"/>
<feature type="compositionally biased region" description="Acidic residues" evidence="1">
    <location>
        <begin position="120"/>
        <end position="129"/>
    </location>
</feature>
<evidence type="ECO:0000256" key="1">
    <source>
        <dbReference type="SAM" id="MobiDB-lite"/>
    </source>
</evidence>
<name>K5VMF3_PHACS</name>
<feature type="compositionally biased region" description="Pro residues" evidence="1">
    <location>
        <begin position="162"/>
        <end position="176"/>
    </location>
</feature>
<feature type="region of interest" description="Disordered" evidence="1">
    <location>
        <begin position="275"/>
        <end position="411"/>
    </location>
</feature>
<dbReference type="GeneID" id="18917923"/>